<proteinExistence type="predicted"/>
<organism evidence="1 2">
    <name type="scientific">Paradesertivirga mongoliensis</name>
    <dbReference type="NCBI Taxonomy" id="2100740"/>
    <lineage>
        <taxon>Bacteria</taxon>
        <taxon>Pseudomonadati</taxon>
        <taxon>Bacteroidota</taxon>
        <taxon>Sphingobacteriia</taxon>
        <taxon>Sphingobacteriales</taxon>
        <taxon>Sphingobacteriaceae</taxon>
        <taxon>Paradesertivirga</taxon>
    </lineage>
</organism>
<name>A0ABW4ZMT6_9SPHI</name>
<dbReference type="EMBL" id="JBHUHZ010000002">
    <property type="protein sequence ID" value="MFD2163308.1"/>
    <property type="molecule type" value="Genomic_DNA"/>
</dbReference>
<dbReference type="RefSeq" id="WP_255901100.1">
    <property type="nucleotide sequence ID" value="NZ_JAFMZO010000002.1"/>
</dbReference>
<accession>A0ABW4ZMT6</accession>
<sequence>MNINQTLLEGTRLRYTGSAIEDFDQNNPFVVFLGYDSGSFCDLWVSYQNKIMCVCVADVEKIEEIELTK</sequence>
<evidence type="ECO:0000313" key="1">
    <source>
        <dbReference type="EMBL" id="MFD2163308.1"/>
    </source>
</evidence>
<protein>
    <submittedName>
        <fullName evidence="1">Uncharacterized protein</fullName>
    </submittedName>
</protein>
<comment type="caution">
    <text evidence="1">The sequence shown here is derived from an EMBL/GenBank/DDBJ whole genome shotgun (WGS) entry which is preliminary data.</text>
</comment>
<evidence type="ECO:0000313" key="2">
    <source>
        <dbReference type="Proteomes" id="UP001597387"/>
    </source>
</evidence>
<dbReference type="Proteomes" id="UP001597387">
    <property type="component" value="Unassembled WGS sequence"/>
</dbReference>
<reference evidence="2" key="1">
    <citation type="journal article" date="2019" name="Int. J. Syst. Evol. Microbiol.">
        <title>The Global Catalogue of Microorganisms (GCM) 10K type strain sequencing project: providing services to taxonomists for standard genome sequencing and annotation.</title>
        <authorList>
            <consortium name="The Broad Institute Genomics Platform"/>
            <consortium name="The Broad Institute Genome Sequencing Center for Infectious Disease"/>
            <person name="Wu L."/>
            <person name="Ma J."/>
        </authorList>
    </citation>
    <scope>NUCLEOTIDE SEQUENCE [LARGE SCALE GENOMIC DNA]</scope>
    <source>
        <strain evidence="2">KCTC 42217</strain>
    </source>
</reference>
<keyword evidence="2" id="KW-1185">Reference proteome</keyword>
<gene>
    <name evidence="1" type="ORF">ACFSJU_12955</name>
</gene>